<dbReference type="InterPro" id="IPR019191">
    <property type="entry name" value="Essential_protein_Yae1_N"/>
</dbReference>
<dbReference type="PANTHER" id="PTHR28532:SF1">
    <property type="entry name" value="ORAL CANCER OVEREXPRESSED 1"/>
    <property type="match status" value="1"/>
</dbReference>
<evidence type="ECO:0000313" key="4">
    <source>
        <dbReference type="EMBL" id="KAF1811101.1"/>
    </source>
</evidence>
<reference evidence="6" key="3">
    <citation type="submission" date="2025-04" db="UniProtKB">
        <authorList>
            <consortium name="RefSeq"/>
        </authorList>
    </citation>
    <scope>IDENTIFICATION</scope>
    <source>
        <strain evidence="6">CBS 781.70</strain>
    </source>
</reference>
<keyword evidence="5" id="KW-1185">Reference proteome</keyword>
<dbReference type="InterPro" id="IPR052436">
    <property type="entry name" value="LTO1_adapter"/>
</dbReference>
<accession>A0A6G1FZJ0</accession>
<feature type="region of interest" description="Disordered" evidence="2">
    <location>
        <begin position="196"/>
        <end position="227"/>
    </location>
</feature>
<dbReference type="Proteomes" id="UP000504638">
    <property type="component" value="Unplaced"/>
</dbReference>
<dbReference type="PANTHER" id="PTHR28532">
    <property type="entry name" value="GEO13458P1"/>
    <property type="match status" value="1"/>
</dbReference>
<feature type="compositionally biased region" description="Polar residues" evidence="2">
    <location>
        <begin position="85"/>
        <end position="105"/>
    </location>
</feature>
<feature type="region of interest" description="Disordered" evidence="2">
    <location>
        <begin position="85"/>
        <end position="125"/>
    </location>
</feature>
<comment type="similarity">
    <text evidence="1">Belongs to the LTO1 family.</text>
</comment>
<proteinExistence type="inferred from homology"/>
<feature type="compositionally biased region" description="Basic and acidic residues" evidence="2">
    <location>
        <begin position="106"/>
        <end position="125"/>
    </location>
</feature>
<sequence length="227" mass="24808">TRTTAETQVAMEDEDPFDHVLQLESHYQAEGYALGVADGTKAGHAEGYAFGIEKGFEKFMQMGVVQGRAAVWEARVAMSDYNGENTITNEGTSSSLADPSQSGNSKAKEEGDDVKSVEISQRDPKSRIPALQPNERLLKHLGTLHSHTDNMTMSLENTEEAVDAFDERLRKATAKVKVIEKTMGEKGFEKAVFGTSDAAAEEGRKPSTTGLRIRPPPAERQMEDFGI</sequence>
<evidence type="ECO:0000313" key="5">
    <source>
        <dbReference type="Proteomes" id="UP000504638"/>
    </source>
</evidence>
<evidence type="ECO:0000256" key="2">
    <source>
        <dbReference type="SAM" id="MobiDB-lite"/>
    </source>
</evidence>
<evidence type="ECO:0000256" key="1">
    <source>
        <dbReference type="ARBA" id="ARBA00038090"/>
    </source>
</evidence>
<dbReference type="EMBL" id="ML975163">
    <property type="protein sequence ID" value="KAF1811101.1"/>
    <property type="molecule type" value="Genomic_DNA"/>
</dbReference>
<evidence type="ECO:0000313" key="6">
    <source>
        <dbReference type="RefSeq" id="XP_033532732.1"/>
    </source>
</evidence>
<feature type="domain" description="Essential protein Yae1 N-terminal" evidence="3">
    <location>
        <begin position="31"/>
        <end position="69"/>
    </location>
</feature>
<reference evidence="6" key="2">
    <citation type="submission" date="2020-04" db="EMBL/GenBank/DDBJ databases">
        <authorList>
            <consortium name="NCBI Genome Project"/>
        </authorList>
    </citation>
    <scope>NUCLEOTIDE SEQUENCE</scope>
    <source>
        <strain evidence="6">CBS 781.70</strain>
    </source>
</reference>
<dbReference type="Pfam" id="PF09811">
    <property type="entry name" value="Yae1_N"/>
    <property type="match status" value="1"/>
</dbReference>
<name>A0A6G1FZJ0_9PEZI</name>
<dbReference type="AlphaFoldDB" id="A0A6G1FZJ0"/>
<evidence type="ECO:0000259" key="3">
    <source>
        <dbReference type="Pfam" id="PF09811"/>
    </source>
</evidence>
<feature type="non-terminal residue" evidence="4">
    <location>
        <position position="1"/>
    </location>
</feature>
<dbReference type="GeneID" id="54417113"/>
<dbReference type="RefSeq" id="XP_033532732.1">
    <property type="nucleotide sequence ID" value="XM_033676543.1"/>
</dbReference>
<gene>
    <name evidence="4 6" type="ORF">P152DRAFT_399931</name>
</gene>
<protein>
    <recommendedName>
        <fullName evidence="3">Essential protein Yae1 N-terminal domain-containing protein</fullName>
    </recommendedName>
</protein>
<organism evidence="4">
    <name type="scientific">Eremomyces bilateralis CBS 781.70</name>
    <dbReference type="NCBI Taxonomy" id="1392243"/>
    <lineage>
        <taxon>Eukaryota</taxon>
        <taxon>Fungi</taxon>
        <taxon>Dikarya</taxon>
        <taxon>Ascomycota</taxon>
        <taxon>Pezizomycotina</taxon>
        <taxon>Dothideomycetes</taxon>
        <taxon>Dothideomycetes incertae sedis</taxon>
        <taxon>Eremomycetales</taxon>
        <taxon>Eremomycetaceae</taxon>
        <taxon>Eremomyces</taxon>
    </lineage>
</organism>
<reference evidence="4 6" key="1">
    <citation type="submission" date="2020-01" db="EMBL/GenBank/DDBJ databases">
        <authorList>
            <consortium name="DOE Joint Genome Institute"/>
            <person name="Haridas S."/>
            <person name="Albert R."/>
            <person name="Binder M."/>
            <person name="Bloem J."/>
            <person name="Labutti K."/>
            <person name="Salamov A."/>
            <person name="Andreopoulos B."/>
            <person name="Baker S.E."/>
            <person name="Barry K."/>
            <person name="Bills G."/>
            <person name="Bluhm B.H."/>
            <person name="Cannon C."/>
            <person name="Castanera R."/>
            <person name="Culley D.E."/>
            <person name="Daum C."/>
            <person name="Ezra D."/>
            <person name="Gonzalez J.B."/>
            <person name="Henrissat B."/>
            <person name="Kuo A."/>
            <person name="Liang C."/>
            <person name="Lipzen A."/>
            <person name="Lutzoni F."/>
            <person name="Magnuson J."/>
            <person name="Mondo S."/>
            <person name="Nolan M."/>
            <person name="Ohm R."/>
            <person name="Pangilinan J."/>
            <person name="Park H.-J."/>
            <person name="Ramirez L."/>
            <person name="Alfaro M."/>
            <person name="Sun H."/>
            <person name="Tritt A."/>
            <person name="Yoshinaga Y."/>
            <person name="Zwiers L.-H."/>
            <person name="Turgeon B.G."/>
            <person name="Goodwin S.B."/>
            <person name="Spatafora J.W."/>
            <person name="Crous P.W."/>
            <person name="Grigoriev I.V."/>
        </authorList>
    </citation>
    <scope>NUCLEOTIDE SEQUENCE</scope>
    <source>
        <strain evidence="4 6">CBS 781.70</strain>
    </source>
</reference>
<dbReference type="OrthoDB" id="48036at2759"/>